<dbReference type="Proteomes" id="UP001497512">
    <property type="component" value="Chromosome 14"/>
</dbReference>
<accession>A0ABP0TRL6</accession>
<evidence type="ECO:0000256" key="2">
    <source>
        <dbReference type="ARBA" id="ARBA00022840"/>
    </source>
</evidence>
<proteinExistence type="predicted"/>
<dbReference type="PANTHER" id="PTHR11638">
    <property type="entry name" value="ATP-DEPENDENT CLP PROTEASE"/>
    <property type="match status" value="1"/>
</dbReference>
<evidence type="ECO:0000259" key="3">
    <source>
        <dbReference type="Pfam" id="PF17871"/>
    </source>
</evidence>
<dbReference type="Gene3D" id="1.10.8.60">
    <property type="match status" value="1"/>
</dbReference>
<sequence>MRGEFEDRLKAVLKEVKDSDGQIILFIDEVHTVVVAGQGELCCIGATTITEYCKYIEKDPALERHFQQVYVDQPSVEDTISILWGLHECYELHHGVRISDSALVAAAVLADHYISDQFLPDKELKYGTLMNLQQQLKSAQQALNEHQTSGKSMLREELTEDDIAKIVSK</sequence>
<reference evidence="4" key="1">
    <citation type="submission" date="2024-02" db="EMBL/GenBank/DDBJ databases">
        <authorList>
            <consortium name="ELIXIR-Norway"/>
            <consortium name="Elixir Norway"/>
        </authorList>
    </citation>
    <scope>NUCLEOTIDE SEQUENCE</scope>
</reference>
<dbReference type="EMBL" id="OZ019906">
    <property type="protein sequence ID" value="CAK9203338.1"/>
    <property type="molecule type" value="Genomic_DNA"/>
</dbReference>
<dbReference type="InterPro" id="IPR041546">
    <property type="entry name" value="ClpA/ClpB_AAA_lid"/>
</dbReference>
<name>A0ABP0TRL6_9BRYO</name>
<dbReference type="InterPro" id="IPR050130">
    <property type="entry name" value="ClpA_ClpB"/>
</dbReference>
<dbReference type="Gene3D" id="3.40.50.300">
    <property type="entry name" value="P-loop containing nucleotide triphosphate hydrolases"/>
    <property type="match status" value="1"/>
</dbReference>
<dbReference type="InterPro" id="IPR027417">
    <property type="entry name" value="P-loop_NTPase"/>
</dbReference>
<dbReference type="Pfam" id="PF17871">
    <property type="entry name" value="AAA_lid_9"/>
    <property type="match status" value="1"/>
</dbReference>
<evidence type="ECO:0000256" key="1">
    <source>
        <dbReference type="ARBA" id="ARBA00022741"/>
    </source>
</evidence>
<dbReference type="PANTHER" id="PTHR11638:SF18">
    <property type="entry name" value="HEAT SHOCK PROTEIN 104"/>
    <property type="match status" value="1"/>
</dbReference>
<keyword evidence="1" id="KW-0547">Nucleotide-binding</keyword>
<evidence type="ECO:0000313" key="5">
    <source>
        <dbReference type="Proteomes" id="UP001497512"/>
    </source>
</evidence>
<organism evidence="4 5">
    <name type="scientific">Sphagnum troendelagicum</name>
    <dbReference type="NCBI Taxonomy" id="128251"/>
    <lineage>
        <taxon>Eukaryota</taxon>
        <taxon>Viridiplantae</taxon>
        <taxon>Streptophyta</taxon>
        <taxon>Embryophyta</taxon>
        <taxon>Bryophyta</taxon>
        <taxon>Sphagnophytina</taxon>
        <taxon>Sphagnopsida</taxon>
        <taxon>Sphagnales</taxon>
        <taxon>Sphagnaceae</taxon>
        <taxon>Sphagnum</taxon>
    </lineage>
</organism>
<dbReference type="SUPFAM" id="SSF52540">
    <property type="entry name" value="P-loop containing nucleoside triphosphate hydrolases"/>
    <property type="match status" value="1"/>
</dbReference>
<feature type="domain" description="ClpA/ClpB AAA lid" evidence="3">
    <location>
        <begin position="75"/>
        <end position="122"/>
    </location>
</feature>
<keyword evidence="5" id="KW-1185">Reference proteome</keyword>
<gene>
    <name evidence="4" type="ORF">CSSPTR1EN2_LOCUS6836</name>
</gene>
<evidence type="ECO:0000313" key="4">
    <source>
        <dbReference type="EMBL" id="CAK9203338.1"/>
    </source>
</evidence>
<protein>
    <recommendedName>
        <fullName evidence="3">ClpA/ClpB AAA lid domain-containing protein</fullName>
    </recommendedName>
</protein>
<keyword evidence="2" id="KW-0067">ATP-binding</keyword>